<feature type="region of interest" description="Disordered" evidence="1">
    <location>
        <begin position="116"/>
        <end position="149"/>
    </location>
</feature>
<reference evidence="3 4" key="1">
    <citation type="submission" date="2024-09" db="EMBL/GenBank/DDBJ databases">
        <authorList>
            <person name="Lee S.D."/>
        </authorList>
    </citation>
    <scope>NUCLEOTIDE SEQUENCE [LARGE SCALE GENOMIC DNA]</scope>
    <source>
        <strain evidence="3 4">N8-3</strain>
    </source>
</reference>
<sequence>MGDFVEFSFEDGTSVLLEVFQPPAGVSDTTEEGFPGAAAPISPVGRTHDVVTQAGQKLEEVLRPLVPVLGAVRSTVSRLSPDEVTVTLGVKLASNLQLGIVGGRGEANLTVAATWRHHRHQDDAHPAEADQEPDPLIEEPGTEPPDAAA</sequence>
<comment type="caution">
    <text evidence="3">The sequence shown here is derived from an EMBL/GenBank/DDBJ whole genome shotgun (WGS) entry which is preliminary data.</text>
</comment>
<dbReference type="EMBL" id="JBHFAB010000002">
    <property type="protein sequence ID" value="MFC1415761.1"/>
    <property type="molecule type" value="Genomic_DNA"/>
</dbReference>
<evidence type="ECO:0000259" key="2">
    <source>
        <dbReference type="Pfam" id="PF19493"/>
    </source>
</evidence>
<protein>
    <submittedName>
        <fullName evidence="3">CU044_2847 family protein</fullName>
    </submittedName>
</protein>
<feature type="compositionally biased region" description="Acidic residues" evidence="1">
    <location>
        <begin position="129"/>
        <end position="141"/>
    </location>
</feature>
<name>A0ABV6VQC4_9ACTN</name>
<evidence type="ECO:0000313" key="4">
    <source>
        <dbReference type="Proteomes" id="UP001592531"/>
    </source>
</evidence>
<gene>
    <name evidence="3" type="ORF">ACEZDE_03745</name>
</gene>
<proteinExistence type="predicted"/>
<dbReference type="InterPro" id="IPR045794">
    <property type="entry name" value="Trypco1"/>
</dbReference>
<dbReference type="Proteomes" id="UP001592531">
    <property type="component" value="Unassembled WGS sequence"/>
</dbReference>
<evidence type="ECO:0000313" key="3">
    <source>
        <dbReference type="EMBL" id="MFC1415761.1"/>
    </source>
</evidence>
<accession>A0ABV6VQC4</accession>
<dbReference type="RefSeq" id="WP_380532012.1">
    <property type="nucleotide sequence ID" value="NZ_JBHFAB010000002.1"/>
</dbReference>
<organism evidence="3 4">
    <name type="scientific">Streptacidiphilus cavernicola</name>
    <dbReference type="NCBI Taxonomy" id="3342716"/>
    <lineage>
        <taxon>Bacteria</taxon>
        <taxon>Bacillati</taxon>
        <taxon>Actinomycetota</taxon>
        <taxon>Actinomycetes</taxon>
        <taxon>Kitasatosporales</taxon>
        <taxon>Streptomycetaceae</taxon>
        <taxon>Streptacidiphilus</taxon>
    </lineage>
</organism>
<keyword evidence="4" id="KW-1185">Reference proteome</keyword>
<dbReference type="NCBIfam" id="NF041216">
    <property type="entry name" value="CU044_2847_fam"/>
    <property type="match status" value="1"/>
</dbReference>
<feature type="domain" description="Trypsin-co-occurring" evidence="2">
    <location>
        <begin position="8"/>
        <end position="116"/>
    </location>
</feature>
<dbReference type="Pfam" id="PF19493">
    <property type="entry name" value="Trypco1"/>
    <property type="match status" value="1"/>
</dbReference>
<evidence type="ECO:0000256" key="1">
    <source>
        <dbReference type="SAM" id="MobiDB-lite"/>
    </source>
</evidence>